<evidence type="ECO:0000313" key="2">
    <source>
        <dbReference type="EMBL" id="GHG58687.1"/>
    </source>
</evidence>
<keyword evidence="3" id="KW-1185">Reference proteome</keyword>
<keyword evidence="1" id="KW-0732">Signal</keyword>
<dbReference type="RefSeq" id="WP_189429130.1">
    <property type="nucleotide sequence ID" value="NZ_BNAO01000001.1"/>
</dbReference>
<evidence type="ECO:0000313" key="3">
    <source>
        <dbReference type="Proteomes" id="UP000659697"/>
    </source>
</evidence>
<reference evidence="3" key="1">
    <citation type="journal article" date="2019" name="Int. J. Syst. Evol. Microbiol.">
        <title>The Global Catalogue of Microorganisms (GCM) 10K type strain sequencing project: providing services to taxonomists for standard genome sequencing and annotation.</title>
        <authorList>
            <consortium name="The Broad Institute Genomics Platform"/>
            <consortium name="The Broad Institute Genome Sequencing Center for Infectious Disease"/>
            <person name="Wu L."/>
            <person name="Ma J."/>
        </authorList>
    </citation>
    <scope>NUCLEOTIDE SEQUENCE [LARGE SCALE GENOMIC DNA]</scope>
    <source>
        <strain evidence="3">CGMCC 1.7003</strain>
    </source>
</reference>
<dbReference type="PANTHER" id="PTHR40590">
    <property type="entry name" value="CYTOPLASMIC PROTEIN-RELATED"/>
    <property type="match status" value="1"/>
</dbReference>
<dbReference type="Pfam" id="PF01963">
    <property type="entry name" value="TraB_PrgY_gumN"/>
    <property type="match status" value="1"/>
</dbReference>
<dbReference type="InterPro" id="IPR002816">
    <property type="entry name" value="TraB/PrgY/GumN_fam"/>
</dbReference>
<organism evidence="2 3">
    <name type="scientific">Alishewanella longhuensis</name>
    <dbReference type="NCBI Taxonomy" id="1091037"/>
    <lineage>
        <taxon>Bacteria</taxon>
        <taxon>Pseudomonadati</taxon>
        <taxon>Pseudomonadota</taxon>
        <taxon>Gammaproteobacteria</taxon>
        <taxon>Alteromonadales</taxon>
        <taxon>Alteromonadaceae</taxon>
        <taxon>Alishewanella</taxon>
    </lineage>
</organism>
<dbReference type="InterPro" id="IPR047111">
    <property type="entry name" value="YbaP-like"/>
</dbReference>
<name>A0ABQ3KT73_9ALTE</name>
<gene>
    <name evidence="2" type="ORF">GCM10010919_00590</name>
</gene>
<feature type="chain" id="PRO_5046930964" description="TraB/GumN family protein" evidence="1">
    <location>
        <begin position="28"/>
        <end position="307"/>
    </location>
</feature>
<feature type="signal peptide" evidence="1">
    <location>
        <begin position="1"/>
        <end position="27"/>
    </location>
</feature>
<dbReference type="Proteomes" id="UP000659697">
    <property type="component" value="Unassembled WGS sequence"/>
</dbReference>
<proteinExistence type="predicted"/>
<dbReference type="CDD" id="cd14789">
    <property type="entry name" value="Tiki"/>
    <property type="match status" value="1"/>
</dbReference>
<comment type="caution">
    <text evidence="2">The sequence shown here is derived from an EMBL/GenBank/DDBJ whole genome shotgun (WGS) entry which is preliminary data.</text>
</comment>
<evidence type="ECO:0000256" key="1">
    <source>
        <dbReference type="SAM" id="SignalP"/>
    </source>
</evidence>
<protein>
    <recommendedName>
        <fullName evidence="4">TraB/GumN family protein</fullName>
    </recommendedName>
</protein>
<accession>A0ABQ3KT73</accession>
<dbReference type="PANTHER" id="PTHR40590:SF1">
    <property type="entry name" value="CYTOPLASMIC PROTEIN"/>
    <property type="match status" value="1"/>
</dbReference>
<dbReference type="EMBL" id="BNAO01000001">
    <property type="protein sequence ID" value="GHG58687.1"/>
    <property type="molecule type" value="Genomic_DNA"/>
</dbReference>
<sequence>MKLRALLRFSVRASLLALNLMSVSALAESAVWKVSKGEDYLYLGGTAHLLPESAFPLPVEFEFAYQQTDMLVLETTIPDPADKQFQQTMLMAFRYQDDTSLEQLLSAEVYQLLRQYFAGFGIPIEQLNAFRPGFITIQLTVLAAMQANMAGMGVDHYFAAKAADDGKETAYLEELVFQLQLLASLGEGYEDDFIRTQLDQITQFEQLFKATLIAWRSGDLAKLDELIIKPTQALYPQVYQAMFVQRHQNWLPKIEQLFGNSQREFVLVSVGHLAGDDSLLALLAKAGYHIEQINLSEGESNVKSHSH</sequence>
<evidence type="ECO:0008006" key="4">
    <source>
        <dbReference type="Google" id="ProtNLM"/>
    </source>
</evidence>